<comment type="caution">
    <text evidence="1">The sequence shown here is derived from an EMBL/GenBank/DDBJ whole genome shotgun (WGS) entry which is preliminary data.</text>
</comment>
<sequence length="186" mass="21322">MANLMHGQPSMVIPPPSPMVQDVLQKLNSIGADFIWMIAVYQEQMRINKGLKDDITNVSASHELLRQANNLAEQKITSLESLLYNSRDDSSDRYTEFSSESFTEEQIKDQQEEISYLKAENRRIQLEHEAEMSGMAEATRKYEEALARTSDMIITSEKRIAELEARRESEVIDQNCNSMKIENTEA</sequence>
<proteinExistence type="predicted"/>
<evidence type="ECO:0000313" key="2">
    <source>
        <dbReference type="Proteomes" id="UP000293547"/>
    </source>
</evidence>
<name>A0ACB6F5Y5_9PLEO</name>
<organism evidence="1 2">
    <name type="scientific">Alternaria gaisen</name>
    <dbReference type="NCBI Taxonomy" id="167740"/>
    <lineage>
        <taxon>Eukaryota</taxon>
        <taxon>Fungi</taxon>
        <taxon>Dikarya</taxon>
        <taxon>Ascomycota</taxon>
        <taxon>Pezizomycotina</taxon>
        <taxon>Dothideomycetes</taxon>
        <taxon>Pleosporomycetidae</taxon>
        <taxon>Pleosporales</taxon>
        <taxon>Pleosporineae</taxon>
        <taxon>Pleosporaceae</taxon>
        <taxon>Alternaria</taxon>
        <taxon>Alternaria sect. Alternaria</taxon>
    </lineage>
</organism>
<dbReference type="EMBL" id="PDWZ02000016">
    <property type="protein sequence ID" value="KAB2099698.1"/>
    <property type="molecule type" value="Genomic_DNA"/>
</dbReference>
<accession>A0ACB6F5Y5</accession>
<dbReference type="Proteomes" id="UP000293547">
    <property type="component" value="Unassembled WGS sequence"/>
</dbReference>
<evidence type="ECO:0000313" key="1">
    <source>
        <dbReference type="EMBL" id="KAB2099698.1"/>
    </source>
</evidence>
<gene>
    <name evidence="1" type="ORF">AG0111_0g12080</name>
</gene>
<reference evidence="1 2" key="1">
    <citation type="journal article" date="2019" name="bioRxiv">
        <title>Genomics, evolutionary history and diagnostics of the Alternaria alternata species group including apple and Asian pear pathotypes.</title>
        <authorList>
            <person name="Armitage A.D."/>
            <person name="Cockerton H.M."/>
            <person name="Sreenivasaprasad S."/>
            <person name="Woodhall J.W."/>
            <person name="Lane C.R."/>
            <person name="Harrison R.J."/>
            <person name="Clarkson J.P."/>
        </authorList>
    </citation>
    <scope>NUCLEOTIDE SEQUENCE [LARGE SCALE GENOMIC DNA]</scope>
    <source>
        <strain evidence="1 2">FERA 650</strain>
    </source>
</reference>
<keyword evidence="2" id="KW-1185">Reference proteome</keyword>
<protein>
    <submittedName>
        <fullName evidence="1">Uncharacterized protein</fullName>
    </submittedName>
</protein>